<keyword evidence="1" id="KW-1134">Transmembrane beta strand</keyword>
<dbReference type="NCBIfam" id="TIGR04056">
    <property type="entry name" value="OMP_RagA_SusC"/>
    <property type="match status" value="1"/>
</dbReference>
<dbReference type="RefSeq" id="WP_171593983.1">
    <property type="nucleotide sequence ID" value="NZ_RZNH01000003.1"/>
</dbReference>
<dbReference type="InterPro" id="IPR037066">
    <property type="entry name" value="Plug_dom_sf"/>
</dbReference>
<evidence type="ECO:0000259" key="2">
    <source>
        <dbReference type="Pfam" id="PF07715"/>
    </source>
</evidence>
<dbReference type="NCBIfam" id="TIGR04057">
    <property type="entry name" value="SusC_RagA_signa"/>
    <property type="match status" value="1"/>
</dbReference>
<dbReference type="PROSITE" id="PS00018">
    <property type="entry name" value="EF_HAND_1"/>
    <property type="match status" value="1"/>
</dbReference>
<evidence type="ECO:0000313" key="4">
    <source>
        <dbReference type="Proteomes" id="UP000732105"/>
    </source>
</evidence>
<dbReference type="InterPro" id="IPR018247">
    <property type="entry name" value="EF_Hand_1_Ca_BS"/>
</dbReference>
<sequence length="1105" mass="124874">MNKKMKKASNFGLIRQLLKCKLLLLFLLYSFTGLGANFKSQQRFAAPLQKASAKEVYQTITEQSKLHKKTISGKVSDSNGEPLPGVTVIVKGTTNGVITNIDGAYELQVAPSAKLLHFSFIGMKAQDIEISGRSAIDVVMEEETIGLEELVVIGYGTQKKENLTGAVDQVSAEVLKNSPVGSIGEVLQGQMANVNIGIADGKPGRNASFNIRGMTSINEGDPLILIDGVPGGDINSLPPQDIESVSVLKDAASAAIYGGRATFGVILVTTKQAKKGKFSVDYSNSFSFSKPIITPDVYMGSDYMEVQEEFSTNINQTFFTSQQIDYAKQVAIDPSLPHAKYENGQLYCGGEVHNYYKEWFREYTPKQQHHLAISSGGEKLDLYTSVDYNHTEGPLKLSPTVIDKYYVRTNAKYTVSDDFSIFQNISFSKKKSDIPDTDIYAFQSNIFRFLDFVWPMMPEYVDVNGEKVATNTGWMREYLGEKSFRYEDKRNLRNTFGFDWSLFNDVVKIHGDYTYENVNWNKERFRDNSGPFIDNIASNRNNIIPAHPKFSSEYYRSSYRITRNVVNLYGSVEKKFEDHYFKGLLGFNQEDYEKTNYWAKVESPLNILPARSLSLGTGIQTADDGDTSNALRSAFFRLNYNFKERYLLELNGAYFLSSKFSKSKRSSLQPSVSAGWIVSNEKFFDPLSDVVNHLKLRASYGTLGNQNIGSFDYLENIPIGTLNYLLNGNTVSTATSPNPKSSNFTWEKVTTVDLGFDMHLLQNRITTTFDYYRRTTSGMLAKSFSLPSVFGAPVPKENNAELLTKGWEVSINYKNRFELKGKPFQYGFRLSVSDNTSEITKYNNPTGYLGDYYEGQKLGEIWGLTTLGLFKDDQEAAAWPTSTRFYAYKKGGIKAGDLKFADKNNDGVISKGEWTLADHGDYTKIGNETPRYQFGFTMNASWNNFDFNAFFNGVAKRDFYPEKETNNFWSAYNRKYSVLLDHVVKNSWTEDNPDAYFPRRRGYIAQGGYELDIPQTRYLQNGAYMRLKNLTVGYTLPQHISQKIKLKKLRVYFNGQNLWEISSLKKHLLDPEGLERDPDANSRYTGNGTAYSLSRVYSFGIQANF</sequence>
<dbReference type="PROSITE" id="PS52016">
    <property type="entry name" value="TONB_DEPENDENT_REC_3"/>
    <property type="match status" value="1"/>
</dbReference>
<keyword evidence="3" id="KW-0675">Receptor</keyword>
<reference evidence="3 4" key="1">
    <citation type="submission" date="2018-12" db="EMBL/GenBank/DDBJ databases">
        <title>Marinifilum JC070 sp. nov., a marine bacterium isolated from Yongle Blue Hole in the South China Sea.</title>
        <authorList>
            <person name="Fu T."/>
        </authorList>
    </citation>
    <scope>NUCLEOTIDE SEQUENCE [LARGE SCALE GENOMIC DNA]</scope>
    <source>
        <strain evidence="3 4">JC070</strain>
    </source>
</reference>
<name>A0ABX1WRJ2_9BACT</name>
<organism evidence="3 4">
    <name type="scientific">Marinifilum caeruleilacunae</name>
    <dbReference type="NCBI Taxonomy" id="2499076"/>
    <lineage>
        <taxon>Bacteria</taxon>
        <taxon>Pseudomonadati</taxon>
        <taxon>Bacteroidota</taxon>
        <taxon>Bacteroidia</taxon>
        <taxon>Marinilabiliales</taxon>
        <taxon>Marinifilaceae</taxon>
    </lineage>
</organism>
<keyword evidence="1" id="KW-0813">Transport</keyword>
<dbReference type="InterPro" id="IPR012910">
    <property type="entry name" value="Plug_dom"/>
</dbReference>
<dbReference type="InterPro" id="IPR023997">
    <property type="entry name" value="TonB-dep_OMP_SusC/RagA_CS"/>
</dbReference>
<dbReference type="SUPFAM" id="SSF56935">
    <property type="entry name" value="Porins"/>
    <property type="match status" value="1"/>
</dbReference>
<dbReference type="Proteomes" id="UP000732105">
    <property type="component" value="Unassembled WGS sequence"/>
</dbReference>
<comment type="subcellular location">
    <subcellularLocation>
        <location evidence="1">Cell outer membrane</location>
        <topology evidence="1">Multi-pass membrane protein</topology>
    </subcellularLocation>
</comment>
<dbReference type="InterPro" id="IPR008969">
    <property type="entry name" value="CarboxyPept-like_regulatory"/>
</dbReference>
<accession>A0ABX1WRJ2</accession>
<dbReference type="InterPro" id="IPR023996">
    <property type="entry name" value="TonB-dep_OMP_SusC/RagA"/>
</dbReference>
<feature type="domain" description="TonB-dependent receptor plug" evidence="2">
    <location>
        <begin position="160"/>
        <end position="265"/>
    </location>
</feature>
<proteinExistence type="inferred from homology"/>
<dbReference type="Gene3D" id="2.60.40.1120">
    <property type="entry name" value="Carboxypeptidase-like, regulatory domain"/>
    <property type="match status" value="1"/>
</dbReference>
<keyword evidence="1" id="KW-0472">Membrane</keyword>
<protein>
    <submittedName>
        <fullName evidence="3">TonB-dependent receptor</fullName>
    </submittedName>
</protein>
<comment type="similarity">
    <text evidence="1">Belongs to the TonB-dependent receptor family.</text>
</comment>
<keyword evidence="1" id="KW-0998">Cell outer membrane</keyword>
<dbReference type="Pfam" id="PF13715">
    <property type="entry name" value="CarbopepD_reg_2"/>
    <property type="match status" value="1"/>
</dbReference>
<dbReference type="SUPFAM" id="SSF49464">
    <property type="entry name" value="Carboxypeptidase regulatory domain-like"/>
    <property type="match status" value="1"/>
</dbReference>
<comment type="caution">
    <text evidence="3">The sequence shown here is derived from an EMBL/GenBank/DDBJ whole genome shotgun (WGS) entry which is preliminary data.</text>
</comment>
<keyword evidence="4" id="KW-1185">Reference proteome</keyword>
<keyword evidence="1" id="KW-0812">Transmembrane</keyword>
<dbReference type="Gene3D" id="2.170.130.10">
    <property type="entry name" value="TonB-dependent receptor, plug domain"/>
    <property type="match status" value="1"/>
</dbReference>
<evidence type="ECO:0000256" key="1">
    <source>
        <dbReference type="PROSITE-ProRule" id="PRU01360"/>
    </source>
</evidence>
<dbReference type="InterPro" id="IPR039426">
    <property type="entry name" value="TonB-dep_rcpt-like"/>
</dbReference>
<dbReference type="Pfam" id="PF07715">
    <property type="entry name" value="Plug"/>
    <property type="match status" value="1"/>
</dbReference>
<dbReference type="EMBL" id="RZNH01000003">
    <property type="protein sequence ID" value="NOU58705.1"/>
    <property type="molecule type" value="Genomic_DNA"/>
</dbReference>
<gene>
    <name evidence="3" type="ORF">ELS83_02660</name>
</gene>
<evidence type="ECO:0000313" key="3">
    <source>
        <dbReference type="EMBL" id="NOU58705.1"/>
    </source>
</evidence>